<sequence length="51" mass="5350">MMSFPGDNEKIGIFSMPGMIAVIPLNGLLSGTALTGLASVGIFLKIYPTHK</sequence>
<evidence type="ECO:0000313" key="3">
    <source>
        <dbReference type="Proteomes" id="UP001597512"/>
    </source>
</evidence>
<keyword evidence="1" id="KW-1133">Transmembrane helix</keyword>
<organism evidence="2 3">
    <name type="scientific">Spirosoma flavum</name>
    <dbReference type="NCBI Taxonomy" id="2048557"/>
    <lineage>
        <taxon>Bacteria</taxon>
        <taxon>Pseudomonadati</taxon>
        <taxon>Bacteroidota</taxon>
        <taxon>Cytophagia</taxon>
        <taxon>Cytophagales</taxon>
        <taxon>Cytophagaceae</taxon>
        <taxon>Spirosoma</taxon>
    </lineage>
</organism>
<protein>
    <submittedName>
        <fullName evidence="2">Uncharacterized protein</fullName>
    </submittedName>
</protein>
<keyword evidence="1" id="KW-0812">Transmembrane</keyword>
<dbReference type="EMBL" id="JBHUOM010000012">
    <property type="protein sequence ID" value="MFD2935094.1"/>
    <property type="molecule type" value="Genomic_DNA"/>
</dbReference>
<comment type="caution">
    <text evidence="2">The sequence shown here is derived from an EMBL/GenBank/DDBJ whole genome shotgun (WGS) entry which is preliminary data.</text>
</comment>
<accession>A0ABW6AHX3</accession>
<proteinExistence type="predicted"/>
<name>A0ABW6AHX3_9BACT</name>
<feature type="transmembrane region" description="Helical" evidence="1">
    <location>
        <begin position="20"/>
        <end position="44"/>
    </location>
</feature>
<reference evidence="3" key="1">
    <citation type="journal article" date="2019" name="Int. J. Syst. Evol. Microbiol.">
        <title>The Global Catalogue of Microorganisms (GCM) 10K type strain sequencing project: providing services to taxonomists for standard genome sequencing and annotation.</title>
        <authorList>
            <consortium name="The Broad Institute Genomics Platform"/>
            <consortium name="The Broad Institute Genome Sequencing Center for Infectious Disease"/>
            <person name="Wu L."/>
            <person name="Ma J."/>
        </authorList>
    </citation>
    <scope>NUCLEOTIDE SEQUENCE [LARGE SCALE GENOMIC DNA]</scope>
    <source>
        <strain evidence="3">KCTC 52490</strain>
    </source>
</reference>
<keyword evidence="1" id="KW-0472">Membrane</keyword>
<dbReference type="RefSeq" id="WP_381502357.1">
    <property type="nucleotide sequence ID" value="NZ_JBHUOM010000012.1"/>
</dbReference>
<keyword evidence="3" id="KW-1185">Reference proteome</keyword>
<dbReference type="Proteomes" id="UP001597512">
    <property type="component" value="Unassembled WGS sequence"/>
</dbReference>
<gene>
    <name evidence="2" type="ORF">ACFS25_14980</name>
</gene>
<evidence type="ECO:0000256" key="1">
    <source>
        <dbReference type="SAM" id="Phobius"/>
    </source>
</evidence>
<evidence type="ECO:0000313" key="2">
    <source>
        <dbReference type="EMBL" id="MFD2935094.1"/>
    </source>
</evidence>